<dbReference type="SUPFAM" id="SSF52833">
    <property type="entry name" value="Thioredoxin-like"/>
    <property type="match status" value="1"/>
</dbReference>
<evidence type="ECO:0000256" key="2">
    <source>
        <dbReference type="ARBA" id="ARBA00009813"/>
    </source>
</evidence>
<keyword evidence="11" id="KW-1185">Reference proteome</keyword>
<dbReference type="CDD" id="cd03020">
    <property type="entry name" value="DsbA_DsbC_DsbG"/>
    <property type="match status" value="1"/>
</dbReference>
<dbReference type="InterPro" id="IPR012336">
    <property type="entry name" value="Thioredoxin-like_fold"/>
</dbReference>
<protein>
    <recommendedName>
        <fullName evidence="7">Thiol:disulfide interchange protein</fullName>
    </recommendedName>
</protein>
<dbReference type="Pfam" id="PF10411">
    <property type="entry name" value="DsbC_N"/>
    <property type="match status" value="1"/>
</dbReference>
<dbReference type="RefSeq" id="WP_082866348.1">
    <property type="nucleotide sequence ID" value="NZ_BMIY01000004.1"/>
</dbReference>
<dbReference type="InterPro" id="IPR009094">
    <property type="entry name" value="DiS-bond_isomerase_DsbC/G_N_sf"/>
</dbReference>
<keyword evidence="4 7" id="KW-0574">Periplasm</keyword>
<comment type="function">
    <text evidence="7">Required for disulfide bond formation in some periplasmic proteins. Acts by transferring its disulfide bond to other proteins and is reduced in the process.</text>
</comment>
<dbReference type="Gene3D" id="3.40.30.10">
    <property type="entry name" value="Glutaredoxin"/>
    <property type="match status" value="1"/>
</dbReference>
<feature type="chain" id="PRO_5038161227" description="Thiol:disulfide interchange protein" evidence="7">
    <location>
        <begin position="34"/>
        <end position="269"/>
    </location>
</feature>
<dbReference type="EMBL" id="BMIY01000004">
    <property type="protein sequence ID" value="GGG55844.1"/>
    <property type="molecule type" value="Genomic_DNA"/>
</dbReference>
<gene>
    <name evidence="10" type="ORF">GCM10011403_11220</name>
</gene>
<evidence type="ECO:0000256" key="3">
    <source>
        <dbReference type="ARBA" id="ARBA00022729"/>
    </source>
</evidence>
<dbReference type="Gene3D" id="3.10.450.70">
    <property type="entry name" value="Disulphide bond isomerase, DsbC/G, N-terminal"/>
    <property type="match status" value="1"/>
</dbReference>
<comment type="subcellular location">
    <subcellularLocation>
        <location evidence="1 7">Periplasm</location>
    </subcellularLocation>
</comment>
<organism evidence="10 11">
    <name type="scientific">Pseudohongiella nitratireducens</name>
    <dbReference type="NCBI Taxonomy" id="1768907"/>
    <lineage>
        <taxon>Bacteria</taxon>
        <taxon>Pseudomonadati</taxon>
        <taxon>Pseudomonadota</taxon>
        <taxon>Gammaproteobacteria</taxon>
        <taxon>Pseudomonadales</taxon>
        <taxon>Pseudohongiellaceae</taxon>
        <taxon>Pseudohongiella</taxon>
    </lineage>
</organism>
<dbReference type="InterPro" id="IPR051470">
    <property type="entry name" value="Thiol:disulfide_interchange"/>
</dbReference>
<feature type="signal peptide" evidence="7">
    <location>
        <begin position="1"/>
        <end position="33"/>
    </location>
</feature>
<keyword evidence="6 7" id="KW-0676">Redox-active center</keyword>
<feature type="domain" description="Thioredoxin-like fold" evidence="9">
    <location>
        <begin position="145"/>
        <end position="264"/>
    </location>
</feature>
<sequence>MNKHYLPDRILAALVLSLSVFAVSISVTSSAQAQQSSNNPELTEITENLRMTLNASLGAASQGQLQVVQISSTPMADLFEVVISSGEVLFADKSGTYLIAGEMFMTRPDGLVNLTAETRKTQVAQMLQNVPEEEMIIFPADDPKAEITVFTDVDCTYCRRLHGEIEQINDYGITVRYMAYPRGGQASPALAKMISVWCAGDAQGRAEALTDAKHGETLPQWQCENPVMSHYNLGNRIGVTGTPAIVMSDGTLMPGYAPADTLRERVLGE</sequence>
<evidence type="ECO:0000256" key="1">
    <source>
        <dbReference type="ARBA" id="ARBA00004418"/>
    </source>
</evidence>
<reference evidence="10" key="1">
    <citation type="journal article" date="2014" name="Int. J. Syst. Evol. Microbiol.">
        <title>Complete genome sequence of Corynebacterium casei LMG S-19264T (=DSM 44701T), isolated from a smear-ripened cheese.</title>
        <authorList>
            <consortium name="US DOE Joint Genome Institute (JGI-PGF)"/>
            <person name="Walter F."/>
            <person name="Albersmeier A."/>
            <person name="Kalinowski J."/>
            <person name="Ruckert C."/>
        </authorList>
    </citation>
    <scope>NUCLEOTIDE SEQUENCE</scope>
    <source>
        <strain evidence="10">CGMCC 1.15425</strain>
    </source>
</reference>
<evidence type="ECO:0000256" key="4">
    <source>
        <dbReference type="ARBA" id="ARBA00022764"/>
    </source>
</evidence>
<dbReference type="InterPro" id="IPR033954">
    <property type="entry name" value="DiS-bond_Isoase_DsbC/G"/>
</dbReference>
<comment type="caution">
    <text evidence="10">The sequence shown here is derived from an EMBL/GenBank/DDBJ whole genome shotgun (WGS) entry which is preliminary data.</text>
</comment>
<proteinExistence type="inferred from homology"/>
<name>A0A917GSD7_9GAMM</name>
<dbReference type="Proteomes" id="UP000627715">
    <property type="component" value="Unassembled WGS sequence"/>
</dbReference>
<dbReference type="PANTHER" id="PTHR35272:SF3">
    <property type="entry name" value="THIOL:DISULFIDE INTERCHANGE PROTEIN DSBC"/>
    <property type="match status" value="1"/>
</dbReference>
<dbReference type="AlphaFoldDB" id="A0A917GSD7"/>
<dbReference type="InterPro" id="IPR018950">
    <property type="entry name" value="DiS-bond_isomerase_DsbC/G_N"/>
</dbReference>
<comment type="similarity">
    <text evidence="2 7">Belongs to the thioredoxin family. DsbC subfamily.</text>
</comment>
<dbReference type="SUPFAM" id="SSF54423">
    <property type="entry name" value="DsbC/DsbG N-terminal domain-like"/>
    <property type="match status" value="1"/>
</dbReference>
<accession>A0A917GSD7</accession>
<evidence type="ECO:0000259" key="8">
    <source>
        <dbReference type="Pfam" id="PF10411"/>
    </source>
</evidence>
<feature type="domain" description="Disulphide bond isomerase DsbC/G N-terminal" evidence="8">
    <location>
        <begin position="53"/>
        <end position="115"/>
    </location>
</feature>
<dbReference type="GO" id="GO:0042597">
    <property type="term" value="C:periplasmic space"/>
    <property type="evidence" value="ECO:0007669"/>
    <property type="project" value="UniProtKB-SubCell"/>
</dbReference>
<dbReference type="InterPro" id="IPR036249">
    <property type="entry name" value="Thioredoxin-like_sf"/>
</dbReference>
<dbReference type="PANTHER" id="PTHR35272">
    <property type="entry name" value="THIOL:DISULFIDE INTERCHANGE PROTEIN DSBC-RELATED"/>
    <property type="match status" value="1"/>
</dbReference>
<evidence type="ECO:0000259" key="9">
    <source>
        <dbReference type="Pfam" id="PF13098"/>
    </source>
</evidence>
<reference evidence="10" key="2">
    <citation type="submission" date="2020-09" db="EMBL/GenBank/DDBJ databases">
        <authorList>
            <person name="Sun Q."/>
            <person name="Zhou Y."/>
        </authorList>
    </citation>
    <scope>NUCLEOTIDE SEQUENCE</scope>
    <source>
        <strain evidence="10">CGMCC 1.15425</strain>
    </source>
</reference>
<evidence type="ECO:0000313" key="11">
    <source>
        <dbReference type="Proteomes" id="UP000627715"/>
    </source>
</evidence>
<evidence type="ECO:0000256" key="7">
    <source>
        <dbReference type="RuleBase" id="RU364038"/>
    </source>
</evidence>
<evidence type="ECO:0000313" key="10">
    <source>
        <dbReference type="EMBL" id="GGG55844.1"/>
    </source>
</evidence>
<keyword evidence="5" id="KW-1015">Disulfide bond</keyword>
<dbReference type="Pfam" id="PF13098">
    <property type="entry name" value="Thioredoxin_2"/>
    <property type="match status" value="1"/>
</dbReference>
<keyword evidence="3 7" id="KW-0732">Signal</keyword>
<evidence type="ECO:0000256" key="6">
    <source>
        <dbReference type="ARBA" id="ARBA00023284"/>
    </source>
</evidence>
<dbReference type="OrthoDB" id="12976at2"/>
<evidence type="ECO:0000256" key="5">
    <source>
        <dbReference type="ARBA" id="ARBA00023157"/>
    </source>
</evidence>